<dbReference type="GO" id="GO:0055085">
    <property type="term" value="P:transmembrane transport"/>
    <property type="evidence" value="ECO:0007669"/>
    <property type="project" value="InterPro"/>
</dbReference>
<dbReference type="PANTHER" id="PTHR30151">
    <property type="entry name" value="ALKANE SULFONATE ABC TRANSPORTER-RELATED, MEMBRANE SUBUNIT"/>
    <property type="match status" value="1"/>
</dbReference>
<dbReference type="Gene3D" id="1.10.3720.10">
    <property type="entry name" value="MetI-like"/>
    <property type="match status" value="1"/>
</dbReference>
<feature type="transmembrane region" description="Helical" evidence="7">
    <location>
        <begin position="132"/>
        <end position="148"/>
    </location>
</feature>
<dbReference type="PANTHER" id="PTHR30151:SF20">
    <property type="entry name" value="ABC TRANSPORTER PERMEASE PROTEIN HI_0355-RELATED"/>
    <property type="match status" value="1"/>
</dbReference>
<dbReference type="SUPFAM" id="SSF161098">
    <property type="entry name" value="MetI-like"/>
    <property type="match status" value="1"/>
</dbReference>
<sequence length="263" mass="28354">MTTKTRKSKSSSIFHKVWPAILVAVGVLVIWLLASNVFGLPKYILPSPHLILLEAIGNPGSLLRNGWVTLLEAAAGFAIGVFAALFCALLLDSWRFLEKGASPYMVIGLNIPIVAIAPAVIIWFGFGMASKVVVAAILTFFPVVIYTLKGLKAADRREVDLFSVMSASRFQELWRLRLPSSLPFVFAALRVAAAASVLAAVVAEFIQANAGIGYLILTAAYTNNTARIWAAVAVSATIALVFYGLVTLAERKLIPWHASVDVR</sequence>
<dbReference type="Pfam" id="PF00528">
    <property type="entry name" value="BPD_transp_1"/>
    <property type="match status" value="1"/>
</dbReference>
<dbReference type="EMBL" id="CAFBPJ010000010">
    <property type="protein sequence ID" value="CAB5006855.1"/>
    <property type="molecule type" value="Genomic_DNA"/>
</dbReference>
<dbReference type="GO" id="GO:0005886">
    <property type="term" value="C:plasma membrane"/>
    <property type="evidence" value="ECO:0007669"/>
    <property type="project" value="UniProtKB-SubCell"/>
</dbReference>
<feature type="transmembrane region" description="Helical" evidence="7">
    <location>
        <begin position="67"/>
        <end position="91"/>
    </location>
</feature>
<reference evidence="10" key="1">
    <citation type="submission" date="2020-05" db="EMBL/GenBank/DDBJ databases">
        <authorList>
            <person name="Chiriac C."/>
            <person name="Salcher M."/>
            <person name="Ghai R."/>
            <person name="Kavagutti S V."/>
        </authorList>
    </citation>
    <scope>NUCLEOTIDE SEQUENCE</scope>
</reference>
<evidence type="ECO:0000313" key="9">
    <source>
        <dbReference type="EMBL" id="CAB4864784.1"/>
    </source>
</evidence>
<dbReference type="InterPro" id="IPR035906">
    <property type="entry name" value="MetI-like_sf"/>
</dbReference>
<accession>A0A6J7PQN7</accession>
<organism evidence="10">
    <name type="scientific">freshwater metagenome</name>
    <dbReference type="NCBI Taxonomy" id="449393"/>
    <lineage>
        <taxon>unclassified sequences</taxon>
        <taxon>metagenomes</taxon>
        <taxon>ecological metagenomes</taxon>
    </lineage>
</organism>
<dbReference type="InterPro" id="IPR000515">
    <property type="entry name" value="MetI-like"/>
</dbReference>
<evidence type="ECO:0000259" key="8">
    <source>
        <dbReference type="PROSITE" id="PS50928"/>
    </source>
</evidence>
<dbReference type="CDD" id="cd06261">
    <property type="entry name" value="TM_PBP2"/>
    <property type="match status" value="1"/>
</dbReference>
<evidence type="ECO:0000256" key="7">
    <source>
        <dbReference type="SAM" id="Phobius"/>
    </source>
</evidence>
<gene>
    <name evidence="9" type="ORF">UFOPK3425_00334</name>
    <name evidence="10" type="ORF">UFOPK4092_00167</name>
</gene>
<dbReference type="EMBL" id="CAFBLV010000042">
    <property type="protein sequence ID" value="CAB4864784.1"/>
    <property type="molecule type" value="Genomic_DNA"/>
</dbReference>
<evidence type="ECO:0000256" key="2">
    <source>
        <dbReference type="ARBA" id="ARBA00022448"/>
    </source>
</evidence>
<protein>
    <submittedName>
        <fullName evidence="10">Unannotated protein</fullName>
    </submittedName>
</protein>
<evidence type="ECO:0000256" key="3">
    <source>
        <dbReference type="ARBA" id="ARBA00022475"/>
    </source>
</evidence>
<keyword evidence="6 7" id="KW-0472">Membrane</keyword>
<keyword evidence="3" id="KW-1003">Cell membrane</keyword>
<feature type="transmembrane region" description="Helical" evidence="7">
    <location>
        <begin position="20"/>
        <end position="40"/>
    </location>
</feature>
<dbReference type="AlphaFoldDB" id="A0A6J7PQN7"/>
<evidence type="ECO:0000313" key="10">
    <source>
        <dbReference type="EMBL" id="CAB5006855.1"/>
    </source>
</evidence>
<keyword evidence="4 7" id="KW-0812">Transmembrane</keyword>
<keyword evidence="2" id="KW-0813">Transport</keyword>
<proteinExistence type="predicted"/>
<evidence type="ECO:0000256" key="1">
    <source>
        <dbReference type="ARBA" id="ARBA00004651"/>
    </source>
</evidence>
<evidence type="ECO:0000256" key="5">
    <source>
        <dbReference type="ARBA" id="ARBA00022989"/>
    </source>
</evidence>
<feature type="transmembrane region" description="Helical" evidence="7">
    <location>
        <begin position="103"/>
        <end position="126"/>
    </location>
</feature>
<comment type="subcellular location">
    <subcellularLocation>
        <location evidence="1">Cell membrane</location>
        <topology evidence="1">Multi-pass membrane protein</topology>
    </subcellularLocation>
</comment>
<evidence type="ECO:0000256" key="6">
    <source>
        <dbReference type="ARBA" id="ARBA00023136"/>
    </source>
</evidence>
<feature type="transmembrane region" description="Helical" evidence="7">
    <location>
        <begin position="184"/>
        <end position="206"/>
    </location>
</feature>
<keyword evidence="5 7" id="KW-1133">Transmembrane helix</keyword>
<feature type="transmembrane region" description="Helical" evidence="7">
    <location>
        <begin position="226"/>
        <end position="246"/>
    </location>
</feature>
<feature type="domain" description="ABC transmembrane type-1" evidence="8">
    <location>
        <begin position="62"/>
        <end position="250"/>
    </location>
</feature>
<name>A0A6J7PQN7_9ZZZZ</name>
<dbReference type="PROSITE" id="PS50928">
    <property type="entry name" value="ABC_TM1"/>
    <property type="match status" value="1"/>
</dbReference>
<evidence type="ECO:0000256" key="4">
    <source>
        <dbReference type="ARBA" id="ARBA00022692"/>
    </source>
</evidence>